<evidence type="ECO:0000313" key="2">
    <source>
        <dbReference type="EMBL" id="GMN50534.1"/>
    </source>
</evidence>
<dbReference type="AlphaFoldDB" id="A0AA88A721"/>
<reference evidence="2" key="1">
    <citation type="submission" date="2023-07" db="EMBL/GenBank/DDBJ databases">
        <title>draft genome sequence of fig (Ficus carica).</title>
        <authorList>
            <person name="Takahashi T."/>
            <person name="Nishimura K."/>
        </authorList>
    </citation>
    <scope>NUCLEOTIDE SEQUENCE</scope>
</reference>
<name>A0AA88A721_FICCA</name>
<accession>A0AA88A721</accession>
<dbReference type="EMBL" id="BTGU01000034">
    <property type="protein sequence ID" value="GMN50534.1"/>
    <property type="molecule type" value="Genomic_DNA"/>
</dbReference>
<evidence type="ECO:0000256" key="1">
    <source>
        <dbReference type="SAM" id="MobiDB-lite"/>
    </source>
</evidence>
<feature type="region of interest" description="Disordered" evidence="1">
    <location>
        <begin position="93"/>
        <end position="129"/>
    </location>
</feature>
<protein>
    <recommendedName>
        <fullName evidence="4">OVATE domain-containing protein</fullName>
    </recommendedName>
</protein>
<gene>
    <name evidence="2" type="ORF">TIFTF001_019688</name>
</gene>
<sequence>MLLRNSISNTKKFFQRTLGGLKSFFSGGSYQKLPKSPLNNPNSYSTTTATCALDMNFQQSKGLDKLDYADFTHQWAGSGDIDRKASKRINRVKIIPTSSKGDHHKNQDGDDNNPIESKKKLSAANSNAAKKIKKSGIMERREHQTYPSKVVIVKRKEDYSSMNNYCEEYSHHEEGFTRNFALVEKKLKELELLDTSNVDHALDIEEVLHYYSRLTCPAYLEIVDKFFVEIFSEFFGSSTPIRSINSRLRPTSVMIK</sequence>
<dbReference type="PANTHER" id="PTHR35461">
    <property type="entry name" value="BNAANNG14610D PROTEIN"/>
    <property type="match status" value="1"/>
</dbReference>
<dbReference type="Proteomes" id="UP001187192">
    <property type="component" value="Unassembled WGS sequence"/>
</dbReference>
<dbReference type="PANTHER" id="PTHR35461:SF3">
    <property type="entry name" value="OVATE DOMAIN-CONTAINING PROTEIN"/>
    <property type="match status" value="1"/>
</dbReference>
<keyword evidence="3" id="KW-1185">Reference proteome</keyword>
<evidence type="ECO:0008006" key="4">
    <source>
        <dbReference type="Google" id="ProtNLM"/>
    </source>
</evidence>
<proteinExistence type="predicted"/>
<organism evidence="2 3">
    <name type="scientific">Ficus carica</name>
    <name type="common">Common fig</name>
    <dbReference type="NCBI Taxonomy" id="3494"/>
    <lineage>
        <taxon>Eukaryota</taxon>
        <taxon>Viridiplantae</taxon>
        <taxon>Streptophyta</taxon>
        <taxon>Embryophyta</taxon>
        <taxon>Tracheophyta</taxon>
        <taxon>Spermatophyta</taxon>
        <taxon>Magnoliopsida</taxon>
        <taxon>eudicotyledons</taxon>
        <taxon>Gunneridae</taxon>
        <taxon>Pentapetalae</taxon>
        <taxon>rosids</taxon>
        <taxon>fabids</taxon>
        <taxon>Rosales</taxon>
        <taxon>Moraceae</taxon>
        <taxon>Ficeae</taxon>
        <taxon>Ficus</taxon>
    </lineage>
</organism>
<comment type="caution">
    <text evidence="2">The sequence shown here is derived from an EMBL/GenBank/DDBJ whole genome shotgun (WGS) entry which is preliminary data.</text>
</comment>
<evidence type="ECO:0000313" key="3">
    <source>
        <dbReference type="Proteomes" id="UP001187192"/>
    </source>
</evidence>